<evidence type="ECO:0000259" key="4">
    <source>
        <dbReference type="PROSITE" id="PS51186"/>
    </source>
</evidence>
<dbReference type="PANTHER" id="PTHR43877">
    <property type="entry name" value="AMINOALKYLPHOSPHONATE N-ACETYLTRANSFERASE-RELATED-RELATED"/>
    <property type="match status" value="1"/>
</dbReference>
<evidence type="ECO:0000313" key="5">
    <source>
        <dbReference type="EMBL" id="GGY96467.1"/>
    </source>
</evidence>
<protein>
    <submittedName>
        <fullName evidence="5">N-acetyltransferase</fullName>
    </submittedName>
</protein>
<dbReference type="GO" id="GO:0016747">
    <property type="term" value="F:acyltransferase activity, transferring groups other than amino-acyl groups"/>
    <property type="evidence" value="ECO:0007669"/>
    <property type="project" value="InterPro"/>
</dbReference>
<dbReference type="PANTHER" id="PTHR43877:SF1">
    <property type="entry name" value="ACETYLTRANSFERASE"/>
    <property type="match status" value="1"/>
</dbReference>
<keyword evidence="2" id="KW-0012">Acyltransferase</keyword>
<accession>A0A918UE98</accession>
<evidence type="ECO:0000256" key="3">
    <source>
        <dbReference type="SAM" id="MobiDB-lite"/>
    </source>
</evidence>
<dbReference type="SUPFAM" id="SSF55729">
    <property type="entry name" value="Acyl-CoA N-acyltransferases (Nat)"/>
    <property type="match status" value="1"/>
</dbReference>
<keyword evidence="6" id="KW-1185">Reference proteome</keyword>
<dbReference type="CDD" id="cd04301">
    <property type="entry name" value="NAT_SF"/>
    <property type="match status" value="1"/>
</dbReference>
<sequence length="198" mass="21802">MDLEGVVVRAIRAEEWVRVRRLRLEALRDPVADLAFLETYGTAVTRPDSYWRERTAGAAEGERERRQFIAETAGGEWVGSVTVLLERAGTQDPFGGTVKRDQGHVVGVYVRPGYRGDGAGVTRALFDAALEWAWAAGVERVRLFVHERNGRAEAFYRKAGFVAAGVRAAAPSETGGEELEYEIKRSETSNSHEAGGSY</sequence>
<dbReference type="Proteomes" id="UP000622166">
    <property type="component" value="Unassembled WGS sequence"/>
</dbReference>
<gene>
    <name evidence="5" type="ORF">GCM10010365_14320</name>
</gene>
<reference evidence="5" key="2">
    <citation type="submission" date="2020-09" db="EMBL/GenBank/DDBJ databases">
        <authorList>
            <person name="Sun Q."/>
            <person name="Ohkuma M."/>
        </authorList>
    </citation>
    <scope>NUCLEOTIDE SEQUENCE</scope>
    <source>
        <strain evidence="5">JCM 4815</strain>
    </source>
</reference>
<dbReference type="AlphaFoldDB" id="A0A918UE98"/>
<evidence type="ECO:0000313" key="6">
    <source>
        <dbReference type="Proteomes" id="UP000622166"/>
    </source>
</evidence>
<name>A0A918UE98_9ACTN</name>
<dbReference type="EMBL" id="BMVW01000001">
    <property type="protein sequence ID" value="GGY96467.1"/>
    <property type="molecule type" value="Genomic_DNA"/>
</dbReference>
<dbReference type="PROSITE" id="PS51186">
    <property type="entry name" value="GNAT"/>
    <property type="match status" value="1"/>
</dbReference>
<feature type="domain" description="N-acetyltransferase" evidence="4">
    <location>
        <begin position="6"/>
        <end position="186"/>
    </location>
</feature>
<reference evidence="5" key="1">
    <citation type="journal article" date="2014" name="Int. J. Syst. Evol. Microbiol.">
        <title>Complete genome sequence of Corynebacterium casei LMG S-19264T (=DSM 44701T), isolated from a smear-ripened cheese.</title>
        <authorList>
            <consortium name="US DOE Joint Genome Institute (JGI-PGF)"/>
            <person name="Walter F."/>
            <person name="Albersmeier A."/>
            <person name="Kalinowski J."/>
            <person name="Ruckert C."/>
        </authorList>
    </citation>
    <scope>NUCLEOTIDE SEQUENCE</scope>
    <source>
        <strain evidence="5">JCM 4815</strain>
    </source>
</reference>
<feature type="region of interest" description="Disordered" evidence="3">
    <location>
        <begin position="175"/>
        <end position="198"/>
    </location>
</feature>
<proteinExistence type="predicted"/>
<dbReference type="InterPro" id="IPR016181">
    <property type="entry name" value="Acyl_CoA_acyltransferase"/>
</dbReference>
<dbReference type="Pfam" id="PF00583">
    <property type="entry name" value="Acetyltransf_1"/>
    <property type="match status" value="1"/>
</dbReference>
<evidence type="ECO:0000256" key="1">
    <source>
        <dbReference type="ARBA" id="ARBA00022679"/>
    </source>
</evidence>
<keyword evidence="1" id="KW-0808">Transferase</keyword>
<evidence type="ECO:0000256" key="2">
    <source>
        <dbReference type="ARBA" id="ARBA00023315"/>
    </source>
</evidence>
<dbReference type="Gene3D" id="3.40.630.30">
    <property type="match status" value="1"/>
</dbReference>
<dbReference type="RefSeq" id="WP_189856245.1">
    <property type="nucleotide sequence ID" value="NZ_BMVW01000001.1"/>
</dbReference>
<dbReference type="InterPro" id="IPR000182">
    <property type="entry name" value="GNAT_dom"/>
</dbReference>
<organism evidence="5 6">
    <name type="scientific">Streptomyces poonensis</name>
    <dbReference type="NCBI Taxonomy" id="68255"/>
    <lineage>
        <taxon>Bacteria</taxon>
        <taxon>Bacillati</taxon>
        <taxon>Actinomycetota</taxon>
        <taxon>Actinomycetes</taxon>
        <taxon>Kitasatosporales</taxon>
        <taxon>Streptomycetaceae</taxon>
        <taxon>Streptomyces</taxon>
    </lineage>
</organism>
<comment type="caution">
    <text evidence="5">The sequence shown here is derived from an EMBL/GenBank/DDBJ whole genome shotgun (WGS) entry which is preliminary data.</text>
</comment>
<dbReference type="InterPro" id="IPR050832">
    <property type="entry name" value="Bact_Acetyltransf"/>
</dbReference>